<reference evidence="1 2" key="1">
    <citation type="journal article" date="2018" name="Sci. Rep.">
        <title>Genomic signatures of local adaptation to the degree of environmental predictability in rotifers.</title>
        <authorList>
            <person name="Franch-Gras L."/>
            <person name="Hahn C."/>
            <person name="Garcia-Roger E.M."/>
            <person name="Carmona M.J."/>
            <person name="Serra M."/>
            <person name="Gomez A."/>
        </authorList>
    </citation>
    <scope>NUCLEOTIDE SEQUENCE [LARGE SCALE GENOMIC DNA]</scope>
    <source>
        <strain evidence="1">HYR1</strain>
    </source>
</reference>
<dbReference type="AlphaFoldDB" id="A0A3M7P4M9"/>
<protein>
    <submittedName>
        <fullName evidence="1">Uncharacterized protein</fullName>
    </submittedName>
</protein>
<comment type="caution">
    <text evidence="1">The sequence shown here is derived from an EMBL/GenBank/DDBJ whole genome shotgun (WGS) entry which is preliminary data.</text>
</comment>
<sequence>MKNVPIIPVNYNPFEIFKKLYFLGGECFGRTRTKGINSILSYANEFMAYRNQKLISDKK</sequence>
<accession>A0A3M7P4M9</accession>
<organism evidence="1 2">
    <name type="scientific">Brachionus plicatilis</name>
    <name type="common">Marine rotifer</name>
    <name type="synonym">Brachionus muelleri</name>
    <dbReference type="NCBI Taxonomy" id="10195"/>
    <lineage>
        <taxon>Eukaryota</taxon>
        <taxon>Metazoa</taxon>
        <taxon>Spiralia</taxon>
        <taxon>Gnathifera</taxon>
        <taxon>Rotifera</taxon>
        <taxon>Eurotatoria</taxon>
        <taxon>Monogononta</taxon>
        <taxon>Pseudotrocha</taxon>
        <taxon>Ploima</taxon>
        <taxon>Brachionidae</taxon>
        <taxon>Brachionus</taxon>
    </lineage>
</organism>
<evidence type="ECO:0000313" key="2">
    <source>
        <dbReference type="Proteomes" id="UP000276133"/>
    </source>
</evidence>
<keyword evidence="2" id="KW-1185">Reference proteome</keyword>
<proteinExistence type="predicted"/>
<gene>
    <name evidence="1" type="ORF">BpHYR1_050879</name>
</gene>
<dbReference type="Proteomes" id="UP000276133">
    <property type="component" value="Unassembled WGS sequence"/>
</dbReference>
<evidence type="ECO:0000313" key="1">
    <source>
        <dbReference type="EMBL" id="RMZ94026.1"/>
    </source>
</evidence>
<name>A0A3M7P4M9_BRAPC</name>
<dbReference type="EMBL" id="REGN01013359">
    <property type="protein sequence ID" value="RMZ94026.1"/>
    <property type="molecule type" value="Genomic_DNA"/>
</dbReference>